<dbReference type="EMBL" id="JAGMWT010000005">
    <property type="protein sequence ID" value="KAH7128553.1"/>
    <property type="molecule type" value="Genomic_DNA"/>
</dbReference>
<feature type="domain" description="NmrA-like" evidence="3">
    <location>
        <begin position="8"/>
        <end position="235"/>
    </location>
</feature>
<dbReference type="CDD" id="cd05259">
    <property type="entry name" value="PCBER_SDR_a"/>
    <property type="match status" value="1"/>
</dbReference>
<dbReference type="Gene3D" id="3.40.50.720">
    <property type="entry name" value="NAD(P)-binding Rossmann-like Domain"/>
    <property type="match status" value="1"/>
</dbReference>
<dbReference type="PANTHER" id="PTHR47706:SF9">
    <property type="entry name" value="NMRA-LIKE DOMAIN-CONTAINING PROTEIN-RELATED"/>
    <property type="match status" value="1"/>
</dbReference>
<dbReference type="SUPFAM" id="SSF51735">
    <property type="entry name" value="NAD(P)-binding Rossmann-fold domains"/>
    <property type="match status" value="1"/>
</dbReference>
<evidence type="ECO:0000313" key="5">
    <source>
        <dbReference type="Proteomes" id="UP000700596"/>
    </source>
</evidence>
<dbReference type="InterPro" id="IPR051609">
    <property type="entry name" value="NmrA/Isoflavone_reductase-like"/>
</dbReference>
<dbReference type="InterPro" id="IPR045312">
    <property type="entry name" value="PCBER-like"/>
</dbReference>
<evidence type="ECO:0000259" key="3">
    <source>
        <dbReference type="Pfam" id="PF05368"/>
    </source>
</evidence>
<dbReference type="GO" id="GO:0016491">
    <property type="term" value="F:oxidoreductase activity"/>
    <property type="evidence" value="ECO:0007669"/>
    <property type="project" value="UniProtKB-KW"/>
</dbReference>
<dbReference type="InterPro" id="IPR008030">
    <property type="entry name" value="NmrA-like"/>
</dbReference>
<keyword evidence="2" id="KW-0560">Oxidoreductase</keyword>
<gene>
    <name evidence="4" type="ORF">B0J11DRAFT_273807</name>
</gene>
<keyword evidence="5" id="KW-1185">Reference proteome</keyword>
<evidence type="ECO:0000313" key="4">
    <source>
        <dbReference type="EMBL" id="KAH7128553.1"/>
    </source>
</evidence>
<dbReference type="OrthoDB" id="9984533at2759"/>
<dbReference type="AlphaFoldDB" id="A0A9P9IN16"/>
<dbReference type="Pfam" id="PF05368">
    <property type="entry name" value="NmrA"/>
    <property type="match status" value="1"/>
</dbReference>
<protein>
    <submittedName>
        <fullName evidence="4">NmrA-like family protein</fullName>
    </submittedName>
</protein>
<dbReference type="InterPro" id="IPR036291">
    <property type="entry name" value="NAD(P)-bd_dom_sf"/>
</dbReference>
<reference evidence="4" key="1">
    <citation type="journal article" date="2021" name="Nat. Commun.">
        <title>Genetic determinants of endophytism in the Arabidopsis root mycobiome.</title>
        <authorList>
            <person name="Mesny F."/>
            <person name="Miyauchi S."/>
            <person name="Thiergart T."/>
            <person name="Pickel B."/>
            <person name="Atanasova L."/>
            <person name="Karlsson M."/>
            <person name="Huettel B."/>
            <person name="Barry K.W."/>
            <person name="Haridas S."/>
            <person name="Chen C."/>
            <person name="Bauer D."/>
            <person name="Andreopoulos W."/>
            <person name="Pangilinan J."/>
            <person name="LaButti K."/>
            <person name="Riley R."/>
            <person name="Lipzen A."/>
            <person name="Clum A."/>
            <person name="Drula E."/>
            <person name="Henrissat B."/>
            <person name="Kohler A."/>
            <person name="Grigoriev I.V."/>
            <person name="Martin F.M."/>
            <person name="Hacquard S."/>
        </authorList>
    </citation>
    <scope>NUCLEOTIDE SEQUENCE</scope>
    <source>
        <strain evidence="4">MPI-CAGE-CH-0243</strain>
    </source>
</reference>
<sequence length="263" mass="28037">MTSASEIKNVVLIGANGNLGRILLSALVQSKYFQVTVVNRVSSSDISYDGVIVVKSAFTQSDLAKVFAGQDAIVSAVGAEGFNEQKTFIDAAIEAGVKRFIPSEFSTNTLSDAVLELVPLFNAKKAVLDYLKEKESTGMTWTGLAGGLLLDWGLQAGFLGFDLAGKKATIWDDGNTPYSATSKEDIGKATVSILRNSSETANRYLHIATATVTQNAILDAVQNRTGENWSVERVSTDKQTALGRQLVSQGDFTGMLLLVQASA</sequence>
<proteinExistence type="predicted"/>
<dbReference type="Gene3D" id="3.90.25.10">
    <property type="entry name" value="UDP-galactose 4-epimerase, domain 1"/>
    <property type="match status" value="1"/>
</dbReference>
<dbReference type="PANTHER" id="PTHR47706">
    <property type="entry name" value="NMRA-LIKE FAMILY PROTEIN"/>
    <property type="match status" value="1"/>
</dbReference>
<organism evidence="4 5">
    <name type="scientific">Dendryphion nanum</name>
    <dbReference type="NCBI Taxonomy" id="256645"/>
    <lineage>
        <taxon>Eukaryota</taxon>
        <taxon>Fungi</taxon>
        <taxon>Dikarya</taxon>
        <taxon>Ascomycota</taxon>
        <taxon>Pezizomycotina</taxon>
        <taxon>Dothideomycetes</taxon>
        <taxon>Pleosporomycetidae</taxon>
        <taxon>Pleosporales</taxon>
        <taxon>Torulaceae</taxon>
        <taxon>Dendryphion</taxon>
    </lineage>
</organism>
<keyword evidence="1" id="KW-0521">NADP</keyword>
<evidence type="ECO:0000256" key="1">
    <source>
        <dbReference type="ARBA" id="ARBA00022857"/>
    </source>
</evidence>
<comment type="caution">
    <text evidence="4">The sequence shown here is derived from an EMBL/GenBank/DDBJ whole genome shotgun (WGS) entry which is preliminary data.</text>
</comment>
<accession>A0A9P9IN16</accession>
<evidence type="ECO:0000256" key="2">
    <source>
        <dbReference type="ARBA" id="ARBA00023002"/>
    </source>
</evidence>
<dbReference type="Proteomes" id="UP000700596">
    <property type="component" value="Unassembled WGS sequence"/>
</dbReference>
<name>A0A9P9IN16_9PLEO</name>